<feature type="compositionally biased region" description="Polar residues" evidence="7">
    <location>
        <begin position="619"/>
        <end position="640"/>
    </location>
</feature>
<dbReference type="EMBL" id="AZHB01000001">
    <property type="protein sequence ID" value="OAA73929.1"/>
    <property type="molecule type" value="Genomic_DNA"/>
</dbReference>
<keyword evidence="4" id="KW-0418">Kinase</keyword>
<dbReference type="PANTHER" id="PTHR43060:SF17">
    <property type="entry name" value="L-THREONATE DEHYDROGENASE"/>
    <property type="match status" value="1"/>
</dbReference>
<feature type="domain" description="3-hydroxyisobutyrate dehydrogenase-like NAD-binding" evidence="10">
    <location>
        <begin position="489"/>
        <end position="608"/>
    </location>
</feature>
<dbReference type="GO" id="GO:0050661">
    <property type="term" value="F:NADP binding"/>
    <property type="evidence" value="ECO:0007669"/>
    <property type="project" value="InterPro"/>
</dbReference>
<feature type="domain" description="Four-carbon acid sugar kinase N-terminal" evidence="9">
    <location>
        <begin position="681"/>
        <end position="919"/>
    </location>
</feature>
<dbReference type="Gene3D" id="3.40.50.10840">
    <property type="entry name" value="Putative sugar-binding, N-terminal domain"/>
    <property type="match status" value="1"/>
</dbReference>
<feature type="domain" description="6-phosphogluconate dehydrogenase NADP-binding" evidence="8">
    <location>
        <begin position="320"/>
        <end position="476"/>
    </location>
</feature>
<sequence length="1126" mass="117449">MAGANTTVVAVVANPSTDITWYSDALQNSAVTVQYHSAASFTPYAASKTELHDTLSCTSTTLLAALPATAGYKLTRLYLGLPHDSLILVAEPVPDTLYESLETALTDCGRGDLQLIAASVSQSDVFVAGPSHAIESRLALLQGPGAPVHPVSSSFGSSAAKLRLVHDHLLGVHAVAATEAMSLAARAGLNTNQVYDIIVNAAGNSAAFETRARKILDADSTPHCTLGHTRDKLASFPSLPPATDVVVRARDLRFPLPLASAAEQLFVMASSLGYGALDDSAVVRAYLPHGGGDVIKEATRRPACANELTPTSSPGEIASVGMVGLGAMGQGMAASLLRAGFTVSGFDMNTEAVSKFVSNSAGARGASSAADAMSGAAVVILMVQNAAQADDILFGSGNGADALSDQTVVVLSSTVPPSFVRELAAKLQNLGRGLSLLDAPVSGGVARATNGTLAIICSGEDSSLARSRAVLLAMAGPATNLHAVQGGVGAASSVKLVNQLLAGVHIAAAAEAMALAARLGLPTRAAFEILVQTGAWSWMLANRTGQMLEADWTPHSALAIFVKDLGIVLDEARRLGCYVPIAAAAHTLYVSGAAHGWDGDADAGVVRLWEELSGVSVSDSAQKQQQAETVHSQQRQQPSDRMNPPRLPAAETLRALPPEYDADDVLSSIRRVVNGGGVPTLVILDDDPTGTQTCHDINVLAVWDSDTLAREFRDSPAGFFILTNSRALPSAEARRLIHEICEGVRAAAAAAGKPFEIVLRGDSTLRGHLPDEPEAVEAALGRFDGWVLAPFFSQGGRLTVDDVHYVREGDELVPVSRTPFAQDATFGYRSSNLREYVLEKCGSRFDDGSFVSVTLNDIRLGGPSAVARKLLSVASSPDLVVIVNAVVDADMHVFVAGLLEAERHGRRYLFRTGAAFVSSRLGISAIPPLTPKDLGVAHHPSAAPRRGGLILAGSYVPKTTAQLRRLRERRGPALLHVIELPVPQLIGPDTSAADALVAAAAREASATVVAGKDVLVMTSRTLIRGEDALDSLQVGARVAAALVALLRGVEARPRYVVAKGGITASDAATNALGMRRARVRGQAASGVPLWVCDEETSRHRGVPYVVFPGNVGDEDALADVVEAWAV</sequence>
<protein>
    <submittedName>
        <fullName evidence="12">3-hydroxyacid dehydrogenase/reductase</fullName>
    </submittedName>
</protein>
<evidence type="ECO:0000256" key="7">
    <source>
        <dbReference type="SAM" id="MobiDB-lite"/>
    </source>
</evidence>
<dbReference type="InterPro" id="IPR036291">
    <property type="entry name" value="NAD(P)-bd_dom_sf"/>
</dbReference>
<accession>A0A162N1D6</accession>
<evidence type="ECO:0000256" key="6">
    <source>
        <dbReference type="ARBA" id="ARBA00023277"/>
    </source>
</evidence>
<keyword evidence="13" id="KW-1185">Reference proteome</keyword>
<comment type="caution">
    <text evidence="12">The sequence shown here is derived from an EMBL/GenBank/DDBJ whole genome shotgun (WGS) entry which is preliminary data.</text>
</comment>
<dbReference type="AlphaFoldDB" id="A0A162N1D6"/>
<evidence type="ECO:0000256" key="4">
    <source>
        <dbReference type="ARBA" id="ARBA00022777"/>
    </source>
</evidence>
<dbReference type="Pfam" id="PF03446">
    <property type="entry name" value="NAD_binding_2"/>
    <property type="match status" value="1"/>
</dbReference>
<dbReference type="SUPFAM" id="SSF51735">
    <property type="entry name" value="NAD(P)-binding Rossmann-fold domains"/>
    <property type="match status" value="1"/>
</dbReference>
<dbReference type="PROSITE" id="PS00895">
    <property type="entry name" value="3_HYDROXYISOBUT_DH"/>
    <property type="match status" value="1"/>
</dbReference>
<feature type="domain" description="3-hydroxyisobutyrate dehydrogenase-like NAD-binding" evidence="10">
    <location>
        <begin position="161"/>
        <end position="286"/>
    </location>
</feature>
<dbReference type="Proteomes" id="UP000076744">
    <property type="component" value="Unassembled WGS sequence"/>
</dbReference>
<dbReference type="RefSeq" id="XP_018708887.1">
    <property type="nucleotide sequence ID" value="XM_018844437.1"/>
</dbReference>
<name>A0A162N1D6_CORFA</name>
<evidence type="ECO:0000313" key="13">
    <source>
        <dbReference type="Proteomes" id="UP000076744"/>
    </source>
</evidence>
<dbReference type="Gene3D" id="1.10.1040.10">
    <property type="entry name" value="N-(1-d-carboxylethyl)-l-norvaline Dehydrogenase, domain 2"/>
    <property type="match status" value="2"/>
</dbReference>
<dbReference type="Gene3D" id="3.40.50.720">
    <property type="entry name" value="NAD(P)-binding Rossmann-like Domain"/>
    <property type="match status" value="1"/>
</dbReference>
<dbReference type="STRING" id="1081104.A0A162N1D6"/>
<dbReference type="InterPro" id="IPR031475">
    <property type="entry name" value="NBD_C"/>
</dbReference>
<evidence type="ECO:0000256" key="5">
    <source>
        <dbReference type="ARBA" id="ARBA00022840"/>
    </source>
</evidence>
<dbReference type="Pfam" id="PF14833">
    <property type="entry name" value="NAD_binding_11"/>
    <property type="match status" value="2"/>
</dbReference>
<comment type="similarity">
    <text evidence="1">Belongs to the four-carbon acid sugar kinase family.</text>
</comment>
<dbReference type="GO" id="GO:0016491">
    <property type="term" value="F:oxidoreductase activity"/>
    <property type="evidence" value="ECO:0007669"/>
    <property type="project" value="InterPro"/>
</dbReference>
<keyword evidence="5" id="KW-0067">ATP-binding</keyword>
<dbReference type="PANTHER" id="PTHR43060">
    <property type="entry name" value="3-HYDROXYISOBUTYRATE DEHYDROGENASE-LIKE 1, MITOCHONDRIAL-RELATED"/>
    <property type="match status" value="1"/>
</dbReference>
<dbReference type="Pfam" id="PF07005">
    <property type="entry name" value="SBD_N"/>
    <property type="match status" value="1"/>
</dbReference>
<evidence type="ECO:0000259" key="8">
    <source>
        <dbReference type="Pfam" id="PF03446"/>
    </source>
</evidence>
<dbReference type="InterPro" id="IPR008927">
    <property type="entry name" value="6-PGluconate_DH-like_C_sf"/>
</dbReference>
<evidence type="ECO:0000313" key="12">
    <source>
        <dbReference type="EMBL" id="OAA73929.1"/>
    </source>
</evidence>
<evidence type="ECO:0000259" key="10">
    <source>
        <dbReference type="Pfam" id="PF14833"/>
    </source>
</evidence>
<dbReference type="SUPFAM" id="SSF142764">
    <property type="entry name" value="YgbK-like"/>
    <property type="match status" value="1"/>
</dbReference>
<dbReference type="GO" id="GO:0005524">
    <property type="term" value="F:ATP binding"/>
    <property type="evidence" value="ECO:0007669"/>
    <property type="project" value="UniProtKB-KW"/>
</dbReference>
<dbReference type="InterPro" id="IPR010737">
    <property type="entry name" value="4-carb_acid_sugar_kinase_N"/>
</dbReference>
<keyword evidence="2" id="KW-0808">Transferase</keyword>
<evidence type="ECO:0000259" key="9">
    <source>
        <dbReference type="Pfam" id="PF07005"/>
    </source>
</evidence>
<evidence type="ECO:0000256" key="1">
    <source>
        <dbReference type="ARBA" id="ARBA00005715"/>
    </source>
</evidence>
<dbReference type="InterPro" id="IPR002204">
    <property type="entry name" value="3-OH-isobutyrate_DH-rel_CS"/>
</dbReference>
<gene>
    <name evidence="12" type="ORF">ISF_00830</name>
</gene>
<dbReference type="OrthoDB" id="48988at2759"/>
<dbReference type="InterPro" id="IPR042213">
    <property type="entry name" value="NBD_C_sf"/>
</dbReference>
<evidence type="ECO:0000256" key="3">
    <source>
        <dbReference type="ARBA" id="ARBA00022741"/>
    </source>
</evidence>
<evidence type="ECO:0000256" key="2">
    <source>
        <dbReference type="ARBA" id="ARBA00022679"/>
    </source>
</evidence>
<evidence type="ECO:0000259" key="11">
    <source>
        <dbReference type="Pfam" id="PF17042"/>
    </source>
</evidence>
<dbReference type="InterPro" id="IPR013328">
    <property type="entry name" value="6PGD_dom2"/>
</dbReference>
<organism evidence="12 13">
    <name type="scientific">Cordyceps fumosorosea (strain ARSEF 2679)</name>
    <name type="common">Isaria fumosorosea</name>
    <dbReference type="NCBI Taxonomy" id="1081104"/>
    <lineage>
        <taxon>Eukaryota</taxon>
        <taxon>Fungi</taxon>
        <taxon>Dikarya</taxon>
        <taxon>Ascomycota</taxon>
        <taxon>Pezizomycotina</taxon>
        <taxon>Sordariomycetes</taxon>
        <taxon>Hypocreomycetidae</taxon>
        <taxon>Hypocreales</taxon>
        <taxon>Cordycipitaceae</taxon>
        <taxon>Cordyceps</taxon>
    </lineage>
</organism>
<keyword evidence="3" id="KW-0547">Nucleotide-binding</keyword>
<reference evidence="12 13" key="1">
    <citation type="journal article" date="2016" name="Genome Biol. Evol.">
        <title>Divergent and convergent evolution of fungal pathogenicity.</title>
        <authorList>
            <person name="Shang Y."/>
            <person name="Xiao G."/>
            <person name="Zheng P."/>
            <person name="Cen K."/>
            <person name="Zhan S."/>
            <person name="Wang C."/>
        </authorList>
    </citation>
    <scope>NUCLEOTIDE SEQUENCE [LARGE SCALE GENOMIC DNA]</scope>
    <source>
        <strain evidence="12 13">ARSEF 2679</strain>
    </source>
</reference>
<dbReference type="InterPro" id="IPR029154">
    <property type="entry name" value="HIBADH-like_NADP-bd"/>
</dbReference>
<feature type="domain" description="Four-carbon acid sugar kinase nucleotide binding" evidence="11">
    <location>
        <begin position="949"/>
        <end position="1117"/>
    </location>
</feature>
<dbReference type="GO" id="GO:0051287">
    <property type="term" value="F:NAD binding"/>
    <property type="evidence" value="ECO:0007669"/>
    <property type="project" value="InterPro"/>
</dbReference>
<dbReference type="InterPro" id="IPR006115">
    <property type="entry name" value="6PGDH_NADP-bd"/>
</dbReference>
<dbReference type="GO" id="GO:0016301">
    <property type="term" value="F:kinase activity"/>
    <property type="evidence" value="ECO:0007669"/>
    <property type="project" value="UniProtKB-KW"/>
</dbReference>
<dbReference type="Pfam" id="PF17042">
    <property type="entry name" value="NBD_C"/>
    <property type="match status" value="1"/>
</dbReference>
<proteinExistence type="inferred from homology"/>
<dbReference type="SUPFAM" id="SSF48179">
    <property type="entry name" value="6-phosphogluconate dehydrogenase C-terminal domain-like"/>
    <property type="match status" value="2"/>
</dbReference>
<keyword evidence="6" id="KW-0119">Carbohydrate metabolism</keyword>
<dbReference type="GeneID" id="30017122"/>
<dbReference type="InterPro" id="IPR037051">
    <property type="entry name" value="4-carb_acid_sugar_kinase_N_sf"/>
</dbReference>
<feature type="region of interest" description="Disordered" evidence="7">
    <location>
        <begin position="619"/>
        <end position="647"/>
    </location>
</feature>
<dbReference type="Gene3D" id="3.40.980.20">
    <property type="entry name" value="Four-carbon acid sugar kinase, nucleotide binding domain"/>
    <property type="match status" value="1"/>
</dbReference>